<dbReference type="InterPro" id="IPR003593">
    <property type="entry name" value="AAA+_ATPase"/>
</dbReference>
<dbReference type="FunFam" id="3.40.50.300:FF:000050">
    <property type="entry name" value="DNA repair protein RadA"/>
    <property type="match status" value="1"/>
</dbReference>
<accession>F4H303</accession>
<dbReference type="KEGG" id="cfi:Celf_3510"/>
<dbReference type="InterPro" id="IPR004504">
    <property type="entry name" value="DNA_repair_RadA"/>
</dbReference>
<evidence type="ECO:0000313" key="16">
    <source>
        <dbReference type="EMBL" id="AEE47621.1"/>
    </source>
</evidence>
<dbReference type="InterPro" id="IPR027417">
    <property type="entry name" value="P-loop_NTPase"/>
</dbReference>
<dbReference type="GO" id="GO:0140664">
    <property type="term" value="F:ATP-dependent DNA damage sensor activity"/>
    <property type="evidence" value="ECO:0007669"/>
    <property type="project" value="InterPro"/>
</dbReference>
<dbReference type="EMBL" id="CP002666">
    <property type="protein sequence ID" value="AEE47621.1"/>
    <property type="molecule type" value="Genomic_DNA"/>
</dbReference>
<keyword evidence="7 11" id="KW-0067">ATP-binding</keyword>
<comment type="function">
    <text evidence="11">Plays a role in repairing double-strand DNA breaks, probably involving stabilizing or processing branched DNA or blocked replication forks.</text>
</comment>
<dbReference type="eggNOG" id="COG1066">
    <property type="taxonomic scope" value="Bacteria"/>
</dbReference>
<feature type="short sequence motif" description="RadA KNRFG motif" evidence="11">
    <location>
        <begin position="271"/>
        <end position="275"/>
    </location>
</feature>
<keyword evidence="2 11" id="KW-0547">Nucleotide-binding</keyword>
<keyword evidence="4 13" id="KW-0863">Zinc-finger</keyword>
<evidence type="ECO:0000256" key="14">
    <source>
        <dbReference type="SAM" id="MobiDB-lite"/>
    </source>
</evidence>
<feature type="domain" description="RecA family profile 1" evidence="15">
    <location>
        <begin position="85"/>
        <end position="234"/>
    </location>
</feature>
<evidence type="ECO:0000256" key="11">
    <source>
        <dbReference type="HAMAP-Rule" id="MF_01498"/>
    </source>
</evidence>
<dbReference type="NCBIfam" id="TIGR00416">
    <property type="entry name" value="sms"/>
    <property type="match status" value="1"/>
</dbReference>
<keyword evidence="10 11" id="KW-0234">DNA repair</keyword>
<evidence type="ECO:0000256" key="8">
    <source>
        <dbReference type="ARBA" id="ARBA00023016"/>
    </source>
</evidence>
<sequence>MSDAVGTVPRVTTTTPRRADRSARPGFRCSECGWTASKWVGRCGECQAWGTVAEDVGPGGGAPRTVATAPTRAPARPIDEIDVEAARARPTGVDELDRVLGGGIVPGAVVLLAGEPGVGKSTLLLDVAARAARTGRRVLYVTGEESAGQVRLRAGRIGALHPSLLLADETDLATVLGHVEVVDPDLLVLDSVQTIASAAVEGTAGGVAQVREVTAAVIAAAKSRDLPVVLVGHVTKDGSVAGPRTLEHLVDVVCQFEGERHSRLRLLRATKNRYGPTDEVGCFDLSETGIIGLADPSGLFVSQAQTAVPGTCLTVTLEGRRPLATEVQALVAPSAVPNPRRTTSGIDSSRLAMVLAVLQRRLGARLADQDVYVSTVGGARVVEPAADLALALAAVSSRENTALPRGLVAVGEVGLAGEIRTVSGVGRRLSEAARLGFTRAVVPAGSLDGAAPPDGLTVLPVADLAQAVAAAGIGS</sequence>
<dbReference type="SUPFAM" id="SSF54211">
    <property type="entry name" value="Ribosomal protein S5 domain 2-like"/>
    <property type="match status" value="1"/>
</dbReference>
<evidence type="ECO:0000259" key="15">
    <source>
        <dbReference type="PROSITE" id="PS50162"/>
    </source>
</evidence>
<reference evidence="16 17" key="1">
    <citation type="submission" date="2011-04" db="EMBL/GenBank/DDBJ databases">
        <title>Complete sequence of Cellulomonas fimi ATCC 484.</title>
        <authorList>
            <consortium name="US DOE Joint Genome Institute"/>
            <person name="Lucas S."/>
            <person name="Han J."/>
            <person name="Lapidus A."/>
            <person name="Cheng J.-F."/>
            <person name="Goodwin L."/>
            <person name="Pitluck S."/>
            <person name="Peters L."/>
            <person name="Chertkov O."/>
            <person name="Detter J.C."/>
            <person name="Han C."/>
            <person name="Tapia R."/>
            <person name="Land M."/>
            <person name="Hauser L."/>
            <person name="Kyrpides N."/>
            <person name="Ivanova N."/>
            <person name="Ovchinnikova G."/>
            <person name="Pagani I."/>
            <person name="Mead D."/>
            <person name="Brumm P."/>
            <person name="Woyke T."/>
        </authorList>
    </citation>
    <scope>NUCLEOTIDE SEQUENCE [LARGE SCALE GENOMIC DNA]</scope>
    <source>
        <strain evidence="17">ATCC 484 / DSM 20113 / JCM 1341 / NBRC 15513 / NCIMB 8980 / NCTC 7547</strain>
    </source>
</reference>
<gene>
    <name evidence="11" type="primary">radA</name>
    <name evidence="16" type="ordered locus">Celf_3510</name>
</gene>
<dbReference type="SUPFAM" id="SSF52540">
    <property type="entry name" value="P-loop containing nucleoside triphosphate hydrolases"/>
    <property type="match status" value="1"/>
</dbReference>
<evidence type="ECO:0000256" key="9">
    <source>
        <dbReference type="ARBA" id="ARBA00023125"/>
    </source>
</evidence>
<evidence type="ECO:0000256" key="10">
    <source>
        <dbReference type="ARBA" id="ARBA00023204"/>
    </source>
</evidence>
<dbReference type="PROSITE" id="PS50162">
    <property type="entry name" value="RECA_2"/>
    <property type="match status" value="1"/>
</dbReference>
<dbReference type="InterPro" id="IPR020588">
    <property type="entry name" value="RecA_ATP-bd"/>
</dbReference>
<dbReference type="STRING" id="590998.Celf_3510"/>
<dbReference type="InterPro" id="IPR020568">
    <property type="entry name" value="Ribosomal_Su5_D2-typ_SF"/>
</dbReference>
<name>F4H303_CELFA</name>
<dbReference type="InterPro" id="IPR041166">
    <property type="entry name" value="Rubredoxin_2"/>
</dbReference>
<dbReference type="GO" id="GO:0016787">
    <property type="term" value="F:hydrolase activity"/>
    <property type="evidence" value="ECO:0007669"/>
    <property type="project" value="UniProtKB-KW"/>
</dbReference>
<evidence type="ECO:0000256" key="4">
    <source>
        <dbReference type="ARBA" id="ARBA00022771"/>
    </source>
</evidence>
<keyword evidence="17" id="KW-1185">Reference proteome</keyword>
<keyword evidence="9 11" id="KW-0238">DNA-binding</keyword>
<keyword evidence="6 13" id="KW-0862">Zinc</keyword>
<comment type="similarity">
    <text evidence="11 13">Belongs to the RecA family. RadA subfamily.</text>
</comment>
<evidence type="ECO:0000256" key="2">
    <source>
        <dbReference type="ARBA" id="ARBA00022741"/>
    </source>
</evidence>
<keyword evidence="8 11" id="KW-0346">Stress response</keyword>
<dbReference type="InterPro" id="IPR014721">
    <property type="entry name" value="Ribsml_uS5_D2-typ_fold_subgr"/>
</dbReference>
<dbReference type="GO" id="GO:0008270">
    <property type="term" value="F:zinc ion binding"/>
    <property type="evidence" value="ECO:0007669"/>
    <property type="project" value="UniProtKB-KW"/>
</dbReference>
<dbReference type="Proteomes" id="UP000008460">
    <property type="component" value="Chromosome"/>
</dbReference>
<dbReference type="HAMAP" id="MF_01498">
    <property type="entry name" value="RadA_bact"/>
    <property type="match status" value="1"/>
</dbReference>
<feature type="region of interest" description="Lon-protease-like" evidence="11">
    <location>
        <begin position="370"/>
        <end position="475"/>
    </location>
</feature>
<dbReference type="MEROPS" id="S16.A04"/>
<dbReference type="Pfam" id="PF18073">
    <property type="entry name" value="Zn_ribbon_LapB"/>
    <property type="match status" value="1"/>
</dbReference>
<dbReference type="Pfam" id="PF13481">
    <property type="entry name" value="AAA_25"/>
    <property type="match status" value="1"/>
</dbReference>
<dbReference type="CDD" id="cd01121">
    <property type="entry name" value="RadA_SMS_N"/>
    <property type="match status" value="1"/>
</dbReference>
<dbReference type="SMART" id="SM00382">
    <property type="entry name" value="AAA"/>
    <property type="match status" value="1"/>
</dbReference>
<feature type="compositionally biased region" description="Low complexity" evidence="14">
    <location>
        <begin position="7"/>
        <end position="16"/>
    </location>
</feature>
<comment type="function">
    <text evidence="13">DNA-dependent ATPase involved in processing of recombination intermediates, plays a role in repairing DNA breaks. Stimulates the branch migration of RecA-mediated strand transfer reactions, allowing the 3' invading strand to extend heteroduplex DNA faster. Binds ssDNA in the presence of ADP but not other nucleotides, has ATPase activity that is stimulated by ssDNA and various branched DNA structures, but inhibited by SSB. Does not have RecA's homology-searching function.</text>
</comment>
<dbReference type="PANTHER" id="PTHR32472:SF10">
    <property type="entry name" value="DNA REPAIR PROTEIN RADA-LIKE PROTEIN"/>
    <property type="match status" value="1"/>
</dbReference>
<dbReference type="GO" id="GO:0003684">
    <property type="term" value="F:damaged DNA binding"/>
    <property type="evidence" value="ECO:0007669"/>
    <property type="project" value="InterPro"/>
</dbReference>
<dbReference type="GO" id="GO:0000725">
    <property type="term" value="P:recombinational repair"/>
    <property type="evidence" value="ECO:0007669"/>
    <property type="project" value="UniProtKB-UniRule"/>
</dbReference>
<evidence type="ECO:0000256" key="13">
    <source>
        <dbReference type="RuleBase" id="RU003555"/>
    </source>
</evidence>
<evidence type="ECO:0000313" key="17">
    <source>
        <dbReference type="Proteomes" id="UP000008460"/>
    </source>
</evidence>
<evidence type="ECO:0000256" key="12">
    <source>
        <dbReference type="NCBIfam" id="TIGR00416"/>
    </source>
</evidence>
<evidence type="ECO:0000256" key="7">
    <source>
        <dbReference type="ARBA" id="ARBA00022840"/>
    </source>
</evidence>
<evidence type="ECO:0000256" key="5">
    <source>
        <dbReference type="ARBA" id="ARBA00022801"/>
    </source>
</evidence>
<dbReference type="Gene3D" id="3.40.50.300">
    <property type="entry name" value="P-loop containing nucleotide triphosphate hydrolases"/>
    <property type="match status" value="1"/>
</dbReference>
<proteinExistence type="inferred from homology"/>
<dbReference type="AlphaFoldDB" id="F4H303"/>
<dbReference type="GO" id="GO:0005829">
    <property type="term" value="C:cytosol"/>
    <property type="evidence" value="ECO:0007669"/>
    <property type="project" value="TreeGrafter"/>
</dbReference>
<comment type="domain">
    <text evidence="11">The middle region has homology to RecA with ATPase motifs including the RadA KNRFG motif, while the C-terminus is homologous to Lon protease.</text>
</comment>
<dbReference type="HOGENOM" id="CLU_018264_0_1_11"/>
<evidence type="ECO:0000256" key="6">
    <source>
        <dbReference type="ARBA" id="ARBA00022833"/>
    </source>
</evidence>
<feature type="binding site" evidence="11">
    <location>
        <begin position="114"/>
        <end position="121"/>
    </location>
    <ligand>
        <name>ATP</name>
        <dbReference type="ChEBI" id="CHEBI:30616"/>
    </ligand>
</feature>
<protein>
    <recommendedName>
        <fullName evidence="11 12">DNA repair protein RadA</fullName>
    </recommendedName>
</protein>
<evidence type="ECO:0000256" key="1">
    <source>
        <dbReference type="ARBA" id="ARBA00022723"/>
    </source>
</evidence>
<dbReference type="Gene3D" id="3.30.230.10">
    <property type="match status" value="1"/>
</dbReference>
<keyword evidence="1 11" id="KW-0479">Metal-binding</keyword>
<organism evidence="16 17">
    <name type="scientific">Cellulomonas fimi (strain ATCC 484 / DSM 20113 / JCM 1341 / CCUG 24087 / LMG 16345 / NBRC 15513 / NCIMB 8980 / NCTC 7547 / NRS-133)</name>
    <dbReference type="NCBI Taxonomy" id="590998"/>
    <lineage>
        <taxon>Bacteria</taxon>
        <taxon>Bacillati</taxon>
        <taxon>Actinomycetota</taxon>
        <taxon>Actinomycetes</taxon>
        <taxon>Micrococcales</taxon>
        <taxon>Cellulomonadaceae</taxon>
        <taxon>Cellulomonas</taxon>
    </lineage>
</organism>
<evidence type="ECO:0000256" key="3">
    <source>
        <dbReference type="ARBA" id="ARBA00022763"/>
    </source>
</evidence>
<feature type="region of interest" description="Disordered" evidence="14">
    <location>
        <begin position="1"/>
        <end position="24"/>
    </location>
</feature>
<keyword evidence="3 11" id="KW-0227">DNA damage</keyword>
<dbReference type="PRINTS" id="PR01874">
    <property type="entry name" value="DNAREPAIRADA"/>
</dbReference>
<dbReference type="GO" id="GO:0005524">
    <property type="term" value="F:ATP binding"/>
    <property type="evidence" value="ECO:0007669"/>
    <property type="project" value="UniProtKB-UniRule"/>
</dbReference>
<keyword evidence="5" id="KW-0378">Hydrolase</keyword>
<dbReference type="PANTHER" id="PTHR32472">
    <property type="entry name" value="DNA REPAIR PROTEIN RADA"/>
    <property type="match status" value="1"/>
</dbReference>